<feature type="transmembrane region" description="Helical" evidence="1">
    <location>
        <begin position="21"/>
        <end position="41"/>
    </location>
</feature>
<sequence>MWIRCFCICFLLIRRFYPTDLLCNLIPGYVWICCFVIWSPIWFESFSDPGFGCGELGSTGLNDRGRFKSSCTDCRFGLSVFSFCLSLVLG</sequence>
<evidence type="ECO:0000313" key="3">
    <source>
        <dbReference type="Proteomes" id="UP000231279"/>
    </source>
</evidence>
<accession>A0A2G9H0W8</accession>
<keyword evidence="3" id="KW-1185">Reference proteome</keyword>
<dbReference type="EMBL" id="NKXS01003010">
    <property type="protein sequence ID" value="PIN11157.1"/>
    <property type="molecule type" value="Genomic_DNA"/>
</dbReference>
<keyword evidence="1" id="KW-0472">Membrane</keyword>
<proteinExistence type="predicted"/>
<evidence type="ECO:0000313" key="2">
    <source>
        <dbReference type="EMBL" id="PIN11157.1"/>
    </source>
</evidence>
<organism evidence="2 3">
    <name type="scientific">Handroanthus impetiginosus</name>
    <dbReference type="NCBI Taxonomy" id="429701"/>
    <lineage>
        <taxon>Eukaryota</taxon>
        <taxon>Viridiplantae</taxon>
        <taxon>Streptophyta</taxon>
        <taxon>Embryophyta</taxon>
        <taxon>Tracheophyta</taxon>
        <taxon>Spermatophyta</taxon>
        <taxon>Magnoliopsida</taxon>
        <taxon>eudicotyledons</taxon>
        <taxon>Gunneridae</taxon>
        <taxon>Pentapetalae</taxon>
        <taxon>asterids</taxon>
        <taxon>lamiids</taxon>
        <taxon>Lamiales</taxon>
        <taxon>Bignoniaceae</taxon>
        <taxon>Crescentiina</taxon>
        <taxon>Tabebuia alliance</taxon>
        <taxon>Handroanthus</taxon>
    </lineage>
</organism>
<keyword evidence="1" id="KW-1133">Transmembrane helix</keyword>
<name>A0A2G9H0W8_9LAMI</name>
<reference evidence="3" key="1">
    <citation type="journal article" date="2018" name="Gigascience">
        <title>Genome assembly of the Pink Ipe (Handroanthus impetiginosus, Bignoniaceae), a highly valued, ecologically keystone Neotropical timber forest tree.</title>
        <authorList>
            <person name="Silva-Junior O.B."/>
            <person name="Grattapaglia D."/>
            <person name="Novaes E."/>
            <person name="Collevatti R.G."/>
        </authorList>
    </citation>
    <scope>NUCLEOTIDE SEQUENCE [LARGE SCALE GENOMIC DNA]</scope>
    <source>
        <strain evidence="3">cv. UFG-1</strain>
    </source>
</reference>
<gene>
    <name evidence="2" type="ORF">CDL12_16244</name>
</gene>
<comment type="caution">
    <text evidence="2">The sequence shown here is derived from an EMBL/GenBank/DDBJ whole genome shotgun (WGS) entry which is preliminary data.</text>
</comment>
<dbReference type="Proteomes" id="UP000231279">
    <property type="component" value="Unassembled WGS sequence"/>
</dbReference>
<evidence type="ECO:0000256" key="1">
    <source>
        <dbReference type="SAM" id="Phobius"/>
    </source>
</evidence>
<keyword evidence="1" id="KW-0812">Transmembrane</keyword>
<dbReference type="AlphaFoldDB" id="A0A2G9H0W8"/>
<protein>
    <submittedName>
        <fullName evidence="2">Uncharacterized protein</fullName>
    </submittedName>
</protein>